<accession>A0ABV5LWU5</accession>
<protein>
    <submittedName>
        <fullName evidence="2">DUF4011 domain-containing protein</fullName>
    </submittedName>
</protein>
<feature type="compositionally biased region" description="Low complexity" evidence="1">
    <location>
        <begin position="1305"/>
        <end position="1326"/>
    </location>
</feature>
<dbReference type="Pfam" id="PF13195">
    <property type="entry name" value="DUF4011"/>
    <property type="match status" value="1"/>
</dbReference>
<comment type="caution">
    <text evidence="2">The sequence shown here is derived from an EMBL/GenBank/DDBJ whole genome shotgun (WGS) entry which is preliminary data.</text>
</comment>
<organism evidence="2 3">
    <name type="scientific">Kineococcus gynurae</name>
    <dbReference type="NCBI Taxonomy" id="452979"/>
    <lineage>
        <taxon>Bacteria</taxon>
        <taxon>Bacillati</taxon>
        <taxon>Actinomycetota</taxon>
        <taxon>Actinomycetes</taxon>
        <taxon>Kineosporiales</taxon>
        <taxon>Kineosporiaceae</taxon>
        <taxon>Kineococcus</taxon>
    </lineage>
</organism>
<feature type="region of interest" description="Disordered" evidence="1">
    <location>
        <begin position="1"/>
        <end position="65"/>
    </location>
</feature>
<reference evidence="2 3" key="1">
    <citation type="submission" date="2024-09" db="EMBL/GenBank/DDBJ databases">
        <authorList>
            <person name="Sun Q."/>
            <person name="Mori K."/>
        </authorList>
    </citation>
    <scope>NUCLEOTIDE SEQUENCE [LARGE SCALE GENOMIC DNA]</scope>
    <source>
        <strain evidence="2 3">TISTR 1856</strain>
    </source>
</reference>
<gene>
    <name evidence="2" type="ORF">ACFFVI_16360</name>
</gene>
<sequence length="1346" mass="140991">MSEPGAPNGEATPTTLEPGPRAGAPGPVGGSPGGPATAGPDGPPTHDAPTHDAVAGRSDEDRGDAARRTWWAEAAALGGTSALRDGPEAGPGALDLTTAHPSGLAQLLAGRPAALSSLVRESVAFAEAQRRARLIHRRAQVVEEDLGLSGLALAAGLVGWNGPGGRRPRRTPLLLRRCSLTPVSSAQDDFTLQLDRGVLVNPVLLSLVSEELGVELDAPALAGSVVHRVGFDPDPALARVREVLRHAEGLRVERRLVVGVFADPAGDLLNQLRRNGSTIRQTPLVRALEQGRPARGASDGADVPLTAPTLLPLDVEQRAAVAAALGSDDVTIQAPTGTGATQVAAVLLAELLARGARPLLVGDAAEVAALDERLHEAGLGELLLHVRSGLDPAATRRELREQQERAWERIGERDAAAVEPAPALPDVEGPSRSLDEHARALHRPREPWGVSVYAGLEALARLARSSPAPATSRRLRGAALEACLPGDLPGWQGRLRRAVELGAFDVSPETTPWAGARISTEELAADVAERVRRAGTERLPAARARLATLSDAAGLRGPASVAEADRLLTLLLGVSDTITRFGPRIWSQSLGDVTAACGSPEWRRENGIRLGWWSRYRLRRQARALLVDPTDGGVDQLHAWLLAARAQRLAWQKLDTRRDRDPHVPAGLAEARQALDDLVEDLDALEAVLPVRVVHEHRRADAEAEGLRSLHLPELSARLRTLIADLPALDTLPERTRLLTELDEGGWQPLLDDLGARWRGPGSVPLDAEVEAAWWSGVLEACALADPLVGAVDTEALRRTRHHLLLVEAAAHALVAERLRARLDAATSDRGPTAALPVVAGAPSALVGLLRDAPELLGARDVLVVVGAHRVPTTTLLPLLAGVERLVLLGDEGLPGPHPLDTAGLSRTGVPAGGVLTAARGATRRVTLGRQYACRDAALLPTAVLGPGVLQRGGTTSDGSGVAAPAAAHEGRQVRRTSTRPIGTRRGRDALLDLLVEQVAEATRERPADSVGIVTPDAETELLVLDAVRRRLPVLRPRPAAPGTRSVGRAAVEPLLIGEPTRWVGRRRDHVLVLADSLADTLAEGSAEPRGAAAASGADARVRLLLSRSRVRTTIVLDDSVTSGVEPVTTPVRRALLRVALSWEAARGAEPGPTADDGLGVTVPGVGPAAAGAAGADDALVARLADALRAEGLEVTVGAGTGLPVPIAVGWHHGGQGLAVEVDTPAWAGLDVLEREVERPARWERTGWRYVRASAHDVAADAAGEAARIGRIWREELAAVGLRPTAPAPAPDPTPAPRVVDLRDPAPAADPAAAPAADPAVDPAVGPVARIDVTALETRSPAEETR</sequence>
<dbReference type="SUPFAM" id="SSF52540">
    <property type="entry name" value="P-loop containing nucleoside triphosphate hydrolases"/>
    <property type="match status" value="1"/>
</dbReference>
<dbReference type="RefSeq" id="WP_380136809.1">
    <property type="nucleotide sequence ID" value="NZ_JBHLUI010000008.1"/>
</dbReference>
<name>A0ABV5LWU5_9ACTN</name>
<keyword evidence="3" id="KW-1185">Reference proteome</keyword>
<evidence type="ECO:0000313" key="2">
    <source>
        <dbReference type="EMBL" id="MFB9378539.1"/>
    </source>
</evidence>
<dbReference type="Gene3D" id="3.40.50.300">
    <property type="entry name" value="P-loop containing nucleotide triphosphate hydrolases"/>
    <property type="match status" value="1"/>
</dbReference>
<feature type="compositionally biased region" description="Pro residues" evidence="1">
    <location>
        <begin position="1286"/>
        <end position="1296"/>
    </location>
</feature>
<feature type="region of interest" description="Disordered" evidence="1">
    <location>
        <begin position="955"/>
        <end position="983"/>
    </location>
</feature>
<dbReference type="EMBL" id="JBHMDM010000007">
    <property type="protein sequence ID" value="MFB9378539.1"/>
    <property type="molecule type" value="Genomic_DNA"/>
</dbReference>
<dbReference type="InterPro" id="IPR027417">
    <property type="entry name" value="P-loop_NTPase"/>
</dbReference>
<dbReference type="Proteomes" id="UP001589748">
    <property type="component" value="Unassembled WGS sequence"/>
</dbReference>
<dbReference type="InterPro" id="IPR025103">
    <property type="entry name" value="DUF4011"/>
</dbReference>
<proteinExistence type="predicted"/>
<feature type="region of interest" description="Disordered" evidence="1">
    <location>
        <begin position="1283"/>
        <end position="1326"/>
    </location>
</feature>
<evidence type="ECO:0000313" key="3">
    <source>
        <dbReference type="Proteomes" id="UP001589748"/>
    </source>
</evidence>
<evidence type="ECO:0000256" key="1">
    <source>
        <dbReference type="SAM" id="MobiDB-lite"/>
    </source>
</evidence>